<dbReference type="Proteomes" id="UP000256373">
    <property type="component" value="Unassembled WGS sequence"/>
</dbReference>
<comment type="caution">
    <text evidence="1">The sequence shown here is derived from an EMBL/GenBank/DDBJ whole genome shotgun (WGS) entry which is preliminary data.</text>
</comment>
<gene>
    <name evidence="1" type="ORF">DSL64_01990</name>
</gene>
<dbReference type="AlphaFoldDB" id="A0A3D8YHQ8"/>
<protein>
    <submittedName>
        <fullName evidence="1">Uncharacterized protein</fullName>
    </submittedName>
</protein>
<dbReference type="RefSeq" id="WP_115828951.1">
    <property type="nucleotide sequence ID" value="NZ_QNUL01000001.1"/>
</dbReference>
<keyword evidence="2" id="KW-1185">Reference proteome</keyword>
<reference evidence="1 2" key="1">
    <citation type="submission" date="2018-07" db="EMBL/GenBank/DDBJ databases">
        <title>Dyadobacter roseus sp. nov., isolated from rose rhizosphere soil.</title>
        <authorList>
            <person name="Chen L."/>
        </authorList>
    </citation>
    <scope>NUCLEOTIDE SEQUENCE [LARGE SCALE GENOMIC DNA]</scope>
    <source>
        <strain evidence="1 2">RS19</strain>
    </source>
</reference>
<sequence>MKIFKYNTGGRIQDFFSQTVNTVSVLTDVLLSRFGKMRNGHYQNIFAPKTGRLIALRINAVNTVRFPFGK</sequence>
<evidence type="ECO:0000313" key="2">
    <source>
        <dbReference type="Proteomes" id="UP000256373"/>
    </source>
</evidence>
<name>A0A3D8YHQ8_9BACT</name>
<evidence type="ECO:0000313" key="1">
    <source>
        <dbReference type="EMBL" id="REA64344.1"/>
    </source>
</evidence>
<dbReference type="EMBL" id="QNUL01000001">
    <property type="protein sequence ID" value="REA64344.1"/>
    <property type="molecule type" value="Genomic_DNA"/>
</dbReference>
<accession>A0A3D8YHQ8</accession>
<organism evidence="1 2">
    <name type="scientific">Dyadobacter luteus</name>
    <dbReference type="NCBI Taxonomy" id="2259619"/>
    <lineage>
        <taxon>Bacteria</taxon>
        <taxon>Pseudomonadati</taxon>
        <taxon>Bacteroidota</taxon>
        <taxon>Cytophagia</taxon>
        <taxon>Cytophagales</taxon>
        <taxon>Spirosomataceae</taxon>
        <taxon>Dyadobacter</taxon>
    </lineage>
</organism>
<proteinExistence type="predicted"/>
<dbReference type="OrthoDB" id="997490at2"/>